<keyword evidence="7" id="KW-0418">Kinase</keyword>
<dbReference type="InterPro" id="IPR036097">
    <property type="entry name" value="HisK_dim/P_sf"/>
</dbReference>
<organism evidence="12 13">
    <name type="scientific">Methylophaga lonarensis MPL</name>
    <dbReference type="NCBI Taxonomy" id="1286106"/>
    <lineage>
        <taxon>Bacteria</taxon>
        <taxon>Pseudomonadati</taxon>
        <taxon>Pseudomonadota</taxon>
        <taxon>Gammaproteobacteria</taxon>
        <taxon>Thiotrichales</taxon>
        <taxon>Piscirickettsiaceae</taxon>
        <taxon>Methylophaga</taxon>
    </lineage>
</organism>
<feature type="transmembrane region" description="Helical" evidence="10">
    <location>
        <begin position="132"/>
        <end position="156"/>
    </location>
</feature>
<evidence type="ECO:0000256" key="2">
    <source>
        <dbReference type="ARBA" id="ARBA00004370"/>
    </source>
</evidence>
<dbReference type="GO" id="GO:0000155">
    <property type="term" value="F:phosphorelay sensor kinase activity"/>
    <property type="evidence" value="ECO:0007669"/>
    <property type="project" value="InterPro"/>
</dbReference>
<dbReference type="Proteomes" id="UP000012019">
    <property type="component" value="Unassembled WGS sequence"/>
</dbReference>
<dbReference type="SMART" id="SM00388">
    <property type="entry name" value="HisKA"/>
    <property type="match status" value="1"/>
</dbReference>
<keyword evidence="6 10" id="KW-0812">Transmembrane</keyword>
<proteinExistence type="predicted"/>
<evidence type="ECO:0000256" key="1">
    <source>
        <dbReference type="ARBA" id="ARBA00000085"/>
    </source>
</evidence>
<dbReference type="Gene3D" id="3.30.565.10">
    <property type="entry name" value="Histidine kinase-like ATPase, C-terminal domain"/>
    <property type="match status" value="1"/>
</dbReference>
<dbReference type="PRINTS" id="PR00344">
    <property type="entry name" value="BCTRLSENSOR"/>
</dbReference>
<dbReference type="InterPro" id="IPR003661">
    <property type="entry name" value="HisK_dim/P_dom"/>
</dbReference>
<sequence>MKQQLSSNTLQRKLVKVFLIQIALISLVTLAGIYAAKFTLEGILVRAALQGEAEYFWQMRDADPEFALPNTMNLQSYMMVAGDNSLIPEPLKDLSPGMHRVPINGLVPIVFVDDHSDQRLFLIFDEVKVSRLALVFGIMPLAGVLVVLYLLAWFAYRQSHKAVSPVVRLARAVSEADFKDGHLPRLDLGEIRDITDEEVASLVSALDRFTDRLDSFVERERNFTRDASHELRTPIAVLRSALEVIERKYGDSASPQVNRMYRTLYDMEALIETLLILAREQGQSLPQQRVNINDLIASELETLRIIYHDKPITVNVEEAGMLSVNAPERVVQILISNLLRNAFNYTPRGSINIRVRSDGFSVADSGVGMNQEQMNQVFKPFYRAEQQRQSNGHGIGMTIVKRLCNRYDWSLRLSSKMGEGTEVSVHFPSAQFSAD</sequence>
<keyword evidence="13" id="KW-1185">Reference proteome</keyword>
<evidence type="ECO:0000256" key="7">
    <source>
        <dbReference type="ARBA" id="ARBA00022777"/>
    </source>
</evidence>
<dbReference type="AlphaFoldDB" id="M7NZC1"/>
<dbReference type="CDD" id="cd00082">
    <property type="entry name" value="HisKA"/>
    <property type="match status" value="1"/>
</dbReference>
<dbReference type="Gene3D" id="1.10.287.130">
    <property type="match status" value="1"/>
</dbReference>
<dbReference type="PANTHER" id="PTHR45436">
    <property type="entry name" value="SENSOR HISTIDINE KINASE YKOH"/>
    <property type="match status" value="1"/>
</dbReference>
<feature type="domain" description="Histidine kinase" evidence="11">
    <location>
        <begin position="226"/>
        <end position="431"/>
    </location>
</feature>
<evidence type="ECO:0000259" key="11">
    <source>
        <dbReference type="PROSITE" id="PS50109"/>
    </source>
</evidence>
<dbReference type="InterPro" id="IPR004358">
    <property type="entry name" value="Sig_transdc_His_kin-like_C"/>
</dbReference>
<comment type="caution">
    <text evidence="12">The sequence shown here is derived from an EMBL/GenBank/DDBJ whole genome shotgun (WGS) entry which is preliminary data.</text>
</comment>
<reference evidence="12 13" key="1">
    <citation type="journal article" date="2013" name="Genome Announc.">
        <title>Draft Genome Sequence of Methylophaga lonarensis MPLT, a Haloalkaliphilic (Non-Methane-Utilizing) Methylotroph.</title>
        <authorList>
            <person name="Shetty S.A."/>
            <person name="Marathe N.P."/>
            <person name="Munot H."/>
            <person name="Antony C.P."/>
            <person name="Dhotre D.P."/>
            <person name="Murrell J.C."/>
            <person name="Shouche Y.S."/>
        </authorList>
    </citation>
    <scope>NUCLEOTIDE SEQUENCE [LARGE SCALE GENOMIC DNA]</scope>
    <source>
        <strain evidence="12 13">MPL</strain>
    </source>
</reference>
<dbReference type="PANTHER" id="PTHR45436:SF16">
    <property type="entry name" value="HISTIDINE KINASE"/>
    <property type="match status" value="1"/>
</dbReference>
<dbReference type="SUPFAM" id="SSF55874">
    <property type="entry name" value="ATPase domain of HSP90 chaperone/DNA topoisomerase II/histidine kinase"/>
    <property type="match status" value="1"/>
</dbReference>
<evidence type="ECO:0000256" key="5">
    <source>
        <dbReference type="ARBA" id="ARBA00022679"/>
    </source>
</evidence>
<accession>M7NZC1</accession>
<evidence type="ECO:0000256" key="8">
    <source>
        <dbReference type="ARBA" id="ARBA00022989"/>
    </source>
</evidence>
<evidence type="ECO:0000256" key="9">
    <source>
        <dbReference type="ARBA" id="ARBA00023136"/>
    </source>
</evidence>
<keyword evidence="4" id="KW-0597">Phosphoprotein</keyword>
<dbReference type="InterPro" id="IPR050428">
    <property type="entry name" value="TCS_sensor_his_kinase"/>
</dbReference>
<dbReference type="PATRIC" id="fig|1286106.3.peg.1912"/>
<feature type="transmembrane region" description="Helical" evidence="10">
    <location>
        <begin position="14"/>
        <end position="36"/>
    </location>
</feature>
<dbReference type="InterPro" id="IPR005467">
    <property type="entry name" value="His_kinase_dom"/>
</dbReference>
<protein>
    <recommendedName>
        <fullName evidence="3">histidine kinase</fullName>
        <ecNumber evidence="3">2.7.13.3</ecNumber>
    </recommendedName>
</protein>
<dbReference type="GO" id="GO:0005886">
    <property type="term" value="C:plasma membrane"/>
    <property type="evidence" value="ECO:0007669"/>
    <property type="project" value="TreeGrafter"/>
</dbReference>
<evidence type="ECO:0000256" key="4">
    <source>
        <dbReference type="ARBA" id="ARBA00022553"/>
    </source>
</evidence>
<dbReference type="PROSITE" id="PS50109">
    <property type="entry name" value="HIS_KIN"/>
    <property type="match status" value="1"/>
</dbReference>
<keyword evidence="8 10" id="KW-1133">Transmembrane helix</keyword>
<dbReference type="Pfam" id="PF00512">
    <property type="entry name" value="HisKA"/>
    <property type="match status" value="1"/>
</dbReference>
<dbReference type="eggNOG" id="COG4251">
    <property type="taxonomic scope" value="Bacteria"/>
</dbReference>
<dbReference type="STRING" id="1286106.MPL1_09527"/>
<dbReference type="InterPro" id="IPR036890">
    <property type="entry name" value="HATPase_C_sf"/>
</dbReference>
<evidence type="ECO:0000313" key="13">
    <source>
        <dbReference type="Proteomes" id="UP000012019"/>
    </source>
</evidence>
<comment type="subcellular location">
    <subcellularLocation>
        <location evidence="2">Membrane</location>
    </subcellularLocation>
</comment>
<dbReference type="InterPro" id="IPR003594">
    <property type="entry name" value="HATPase_dom"/>
</dbReference>
<dbReference type="EMBL" id="APHR01000051">
    <property type="protein sequence ID" value="EMR12582.1"/>
    <property type="molecule type" value="Genomic_DNA"/>
</dbReference>
<evidence type="ECO:0000256" key="3">
    <source>
        <dbReference type="ARBA" id="ARBA00012438"/>
    </source>
</evidence>
<dbReference type="SMART" id="SM00387">
    <property type="entry name" value="HATPase_c"/>
    <property type="match status" value="1"/>
</dbReference>
<keyword evidence="5" id="KW-0808">Transferase</keyword>
<dbReference type="OrthoDB" id="9121563at2"/>
<gene>
    <name evidence="12" type="ORF">MPL1_09527</name>
</gene>
<dbReference type="EC" id="2.7.13.3" evidence="3"/>
<keyword evidence="9 10" id="KW-0472">Membrane</keyword>
<comment type="catalytic activity">
    <reaction evidence="1">
        <text>ATP + protein L-histidine = ADP + protein N-phospho-L-histidine.</text>
        <dbReference type="EC" id="2.7.13.3"/>
    </reaction>
</comment>
<name>M7NZC1_9GAMM</name>
<evidence type="ECO:0000256" key="6">
    <source>
        <dbReference type="ARBA" id="ARBA00022692"/>
    </source>
</evidence>
<evidence type="ECO:0000313" key="12">
    <source>
        <dbReference type="EMBL" id="EMR12582.1"/>
    </source>
</evidence>
<dbReference type="SUPFAM" id="SSF47384">
    <property type="entry name" value="Homodimeric domain of signal transducing histidine kinase"/>
    <property type="match status" value="1"/>
</dbReference>
<evidence type="ECO:0000256" key="10">
    <source>
        <dbReference type="SAM" id="Phobius"/>
    </source>
</evidence>
<dbReference type="RefSeq" id="WP_009726875.1">
    <property type="nucleotide sequence ID" value="NZ_APHR01000051.1"/>
</dbReference>
<dbReference type="Pfam" id="PF02518">
    <property type="entry name" value="HATPase_c"/>
    <property type="match status" value="1"/>
</dbReference>